<dbReference type="EMBL" id="CCKQ01005896">
    <property type="protein sequence ID" value="CDW77170.1"/>
    <property type="molecule type" value="Genomic_DNA"/>
</dbReference>
<gene>
    <name evidence="1" type="primary">Contig2451.g2636</name>
    <name evidence="1" type="ORF">STYLEM_6140</name>
</gene>
<evidence type="ECO:0000313" key="1">
    <source>
        <dbReference type="EMBL" id="CDW77170.1"/>
    </source>
</evidence>
<name>A0A078A6G6_STYLE</name>
<sequence>MQLSNNKAKQDIEMDVLDKGLIQQVYQENQQIISQTENLLAHQQAIPNFQSPTQIIRNVECMHIDKQSLRINEQDHQDTTEKLAVSKGVNAYKTQNEEEKQLLGYNKIISISSPDQSNLNESISCNLNDSSILVPLRTEFKRFCQRQQSPMKFAQSTLQKPLAVFTLHI</sequence>
<protein>
    <submittedName>
        <fullName evidence="1">Uncharacterized protein</fullName>
    </submittedName>
</protein>
<dbReference type="Proteomes" id="UP000039865">
    <property type="component" value="Unassembled WGS sequence"/>
</dbReference>
<proteinExistence type="predicted"/>
<dbReference type="AlphaFoldDB" id="A0A078A6G6"/>
<accession>A0A078A6G6</accession>
<reference evidence="1 2" key="1">
    <citation type="submission" date="2014-06" db="EMBL/GenBank/DDBJ databases">
        <authorList>
            <person name="Swart Estienne"/>
        </authorList>
    </citation>
    <scope>NUCLEOTIDE SEQUENCE [LARGE SCALE GENOMIC DNA]</scope>
    <source>
        <strain evidence="1 2">130c</strain>
    </source>
</reference>
<evidence type="ECO:0000313" key="2">
    <source>
        <dbReference type="Proteomes" id="UP000039865"/>
    </source>
</evidence>
<dbReference type="InParanoid" id="A0A078A6G6"/>
<keyword evidence="2" id="KW-1185">Reference proteome</keyword>
<organism evidence="1 2">
    <name type="scientific">Stylonychia lemnae</name>
    <name type="common">Ciliate</name>
    <dbReference type="NCBI Taxonomy" id="5949"/>
    <lineage>
        <taxon>Eukaryota</taxon>
        <taxon>Sar</taxon>
        <taxon>Alveolata</taxon>
        <taxon>Ciliophora</taxon>
        <taxon>Intramacronucleata</taxon>
        <taxon>Spirotrichea</taxon>
        <taxon>Stichotrichia</taxon>
        <taxon>Sporadotrichida</taxon>
        <taxon>Oxytrichidae</taxon>
        <taxon>Stylonychinae</taxon>
        <taxon>Stylonychia</taxon>
    </lineage>
</organism>